<reference evidence="1" key="1">
    <citation type="submission" date="2023-04" db="EMBL/GenBank/DDBJ databases">
        <title>Chromosome-level genome of Chaenocephalus aceratus.</title>
        <authorList>
            <person name="Park H."/>
        </authorList>
    </citation>
    <scope>NUCLEOTIDE SEQUENCE</scope>
    <source>
        <strain evidence="1">DE</strain>
        <tissue evidence="1">Muscle</tissue>
    </source>
</reference>
<dbReference type="AlphaFoldDB" id="A0AAD9EWQ1"/>
<proteinExistence type="predicted"/>
<protein>
    <submittedName>
        <fullName evidence="1">Protein translocase subunit SecA 2</fullName>
    </submittedName>
</protein>
<dbReference type="Proteomes" id="UP001228049">
    <property type="component" value="Unassembled WGS sequence"/>
</dbReference>
<gene>
    <name evidence="1" type="ORF">KUDE01_002062</name>
</gene>
<organism evidence="1 2">
    <name type="scientific">Dissostichus eleginoides</name>
    <name type="common">Patagonian toothfish</name>
    <name type="synonym">Dissostichus amissus</name>
    <dbReference type="NCBI Taxonomy" id="100907"/>
    <lineage>
        <taxon>Eukaryota</taxon>
        <taxon>Metazoa</taxon>
        <taxon>Chordata</taxon>
        <taxon>Craniata</taxon>
        <taxon>Vertebrata</taxon>
        <taxon>Euteleostomi</taxon>
        <taxon>Actinopterygii</taxon>
        <taxon>Neopterygii</taxon>
        <taxon>Teleostei</taxon>
        <taxon>Neoteleostei</taxon>
        <taxon>Acanthomorphata</taxon>
        <taxon>Eupercaria</taxon>
        <taxon>Perciformes</taxon>
        <taxon>Notothenioidei</taxon>
        <taxon>Nototheniidae</taxon>
        <taxon>Dissostichus</taxon>
    </lineage>
</organism>
<feature type="non-terminal residue" evidence="1">
    <location>
        <position position="135"/>
    </location>
</feature>
<feature type="non-terminal residue" evidence="1">
    <location>
        <position position="1"/>
    </location>
</feature>
<evidence type="ECO:0000313" key="2">
    <source>
        <dbReference type="Proteomes" id="UP001228049"/>
    </source>
</evidence>
<dbReference type="EMBL" id="JASDAP010000028">
    <property type="protein sequence ID" value="KAK1876740.1"/>
    <property type="molecule type" value="Genomic_DNA"/>
</dbReference>
<keyword evidence="2" id="KW-1185">Reference proteome</keyword>
<sequence>SPHQNQQRDLLGPFVPASFLGSRGATIYIVAWELRPRGPFSEWASVPTDLGPDGGAGVPLSMTVMSVVESGVRLVGEVAGESADNWGYVVCSVCGPSVLGVRDLKTLAQQLPIISNPRPKKSIVGRLSLRATACG</sequence>
<name>A0AAD9EWQ1_DISEL</name>
<comment type="caution">
    <text evidence="1">The sequence shown here is derived from an EMBL/GenBank/DDBJ whole genome shotgun (WGS) entry which is preliminary data.</text>
</comment>
<evidence type="ECO:0000313" key="1">
    <source>
        <dbReference type="EMBL" id="KAK1876740.1"/>
    </source>
</evidence>
<accession>A0AAD9EWQ1</accession>